<dbReference type="InterPro" id="IPR018202">
    <property type="entry name" value="Ser_caboxypep_ser_AS"/>
</dbReference>
<protein>
    <recommendedName>
        <fullName evidence="7">Carboxypeptidase</fullName>
        <ecNumber evidence="7">3.4.16.-</ecNumber>
    </recommendedName>
</protein>
<accession>A0A8H4R6K9</accession>
<reference evidence="8 9" key="1">
    <citation type="submission" date="2019-12" db="EMBL/GenBank/DDBJ databases">
        <authorList>
            <person name="Floudas D."/>
            <person name="Bentzer J."/>
            <person name="Ahren D."/>
            <person name="Johansson T."/>
            <person name="Persson P."/>
            <person name="Tunlid A."/>
        </authorList>
    </citation>
    <scope>NUCLEOTIDE SEQUENCE [LARGE SCALE GENOMIC DNA]</scope>
    <source>
        <strain evidence="8 9">CBS 102.39</strain>
    </source>
</reference>
<dbReference type="PROSITE" id="PS00560">
    <property type="entry name" value="CARBOXYPEPT_SER_HIS"/>
    <property type="match status" value="1"/>
</dbReference>
<dbReference type="InterPro" id="IPR029058">
    <property type="entry name" value="AB_hydrolase_fold"/>
</dbReference>
<dbReference type="Pfam" id="PF00450">
    <property type="entry name" value="Peptidase_S10"/>
    <property type="match status" value="1"/>
</dbReference>
<feature type="chain" id="PRO_5034419029" description="Carboxypeptidase" evidence="7">
    <location>
        <begin position="19"/>
        <end position="497"/>
    </location>
</feature>
<dbReference type="GO" id="GO:0000324">
    <property type="term" value="C:fungal-type vacuole"/>
    <property type="evidence" value="ECO:0007669"/>
    <property type="project" value="TreeGrafter"/>
</dbReference>
<keyword evidence="3 7" id="KW-0645">Protease</keyword>
<keyword evidence="9" id="KW-1185">Reference proteome</keyword>
<comment type="caution">
    <text evidence="8">The sequence shown here is derived from an EMBL/GenBank/DDBJ whole genome shotgun (WGS) entry which is preliminary data.</text>
</comment>
<name>A0A8H4R6K9_9AGAR</name>
<dbReference type="Proteomes" id="UP000521872">
    <property type="component" value="Unassembled WGS sequence"/>
</dbReference>
<keyword evidence="5 7" id="KW-0378">Hydrolase</keyword>
<dbReference type="EMBL" id="JAACJL010000001">
    <property type="protein sequence ID" value="KAF4623858.1"/>
    <property type="molecule type" value="Genomic_DNA"/>
</dbReference>
<dbReference type="InterPro" id="IPR033124">
    <property type="entry name" value="Ser_caboxypep_his_AS"/>
</dbReference>
<dbReference type="PRINTS" id="PR00724">
    <property type="entry name" value="CRBOXYPTASEC"/>
</dbReference>
<evidence type="ECO:0000313" key="8">
    <source>
        <dbReference type="EMBL" id="KAF4623858.1"/>
    </source>
</evidence>
<dbReference type="AlphaFoldDB" id="A0A8H4R6K9"/>
<gene>
    <name evidence="8" type="ORF">D9613_001381</name>
</gene>
<keyword evidence="4 7" id="KW-0732">Signal</keyword>
<evidence type="ECO:0000256" key="3">
    <source>
        <dbReference type="ARBA" id="ARBA00022670"/>
    </source>
</evidence>
<evidence type="ECO:0000256" key="6">
    <source>
        <dbReference type="ARBA" id="ARBA00023180"/>
    </source>
</evidence>
<keyword evidence="2 7" id="KW-0121">Carboxypeptidase</keyword>
<comment type="similarity">
    <text evidence="1 7">Belongs to the peptidase S10 family.</text>
</comment>
<dbReference type="PANTHER" id="PTHR11802">
    <property type="entry name" value="SERINE PROTEASE FAMILY S10 SERINE CARBOXYPEPTIDASE"/>
    <property type="match status" value="1"/>
</dbReference>
<dbReference type="PANTHER" id="PTHR11802:SF113">
    <property type="entry name" value="SERINE CARBOXYPEPTIDASE CTSA-4.1"/>
    <property type="match status" value="1"/>
</dbReference>
<evidence type="ECO:0000313" key="9">
    <source>
        <dbReference type="Proteomes" id="UP000521872"/>
    </source>
</evidence>
<keyword evidence="6" id="KW-0325">Glycoprotein</keyword>
<dbReference type="Gene3D" id="3.40.50.1820">
    <property type="entry name" value="alpha/beta hydrolase"/>
    <property type="match status" value="1"/>
</dbReference>
<proteinExistence type="inferred from homology"/>
<evidence type="ECO:0000256" key="7">
    <source>
        <dbReference type="RuleBase" id="RU361156"/>
    </source>
</evidence>
<dbReference type="GO" id="GO:0004185">
    <property type="term" value="F:serine-type carboxypeptidase activity"/>
    <property type="evidence" value="ECO:0007669"/>
    <property type="project" value="UniProtKB-UniRule"/>
</dbReference>
<dbReference type="GO" id="GO:0006508">
    <property type="term" value="P:proteolysis"/>
    <property type="evidence" value="ECO:0007669"/>
    <property type="project" value="UniProtKB-KW"/>
</dbReference>
<dbReference type="PROSITE" id="PS00131">
    <property type="entry name" value="CARBOXYPEPT_SER_SER"/>
    <property type="match status" value="1"/>
</dbReference>
<feature type="signal peptide" evidence="7">
    <location>
        <begin position="1"/>
        <end position="18"/>
    </location>
</feature>
<evidence type="ECO:0000256" key="5">
    <source>
        <dbReference type="ARBA" id="ARBA00022801"/>
    </source>
</evidence>
<evidence type="ECO:0000256" key="1">
    <source>
        <dbReference type="ARBA" id="ARBA00009431"/>
    </source>
</evidence>
<dbReference type="InterPro" id="IPR001563">
    <property type="entry name" value="Peptidase_S10"/>
</dbReference>
<evidence type="ECO:0000256" key="4">
    <source>
        <dbReference type="ARBA" id="ARBA00022729"/>
    </source>
</evidence>
<evidence type="ECO:0000256" key="2">
    <source>
        <dbReference type="ARBA" id="ARBA00022645"/>
    </source>
</evidence>
<dbReference type="EC" id="3.4.16.-" evidence="7"/>
<dbReference type="Gene3D" id="1.10.287.410">
    <property type="match status" value="1"/>
</dbReference>
<dbReference type="SUPFAM" id="SSF53474">
    <property type="entry name" value="alpha/beta-Hydrolases"/>
    <property type="match status" value="1"/>
</dbReference>
<sequence>MKLLAGFAFLLSVSVSLAEQASLASSPQQLSSLSFSEFTRFGHAAFPKYGVRIKQSSFCDEAVKAYTGYIDVEARHLFFYFFESRGDPLNDDVIFWTNGGPGGSSSMGLFMELGPCRISDANGTKVHADSWNSKANVFFVDQPIGVGFSYADYGKTVDTTEAAAKDIAAFITIFFEHFSQFKGRPFHMAAESYGGHYIPIFASEVYDQNKRLVEAGMAPINLKSIMIGNGNTDMSVKFPSYHDIACTTASLPPILDIKTCTRMKQTVRYMFIKDINSASYQIVISQVPRCQKWLKDACIDQLDALSCQAAYAFCDEELSNPILDSGINPYDISRQCGGEIMDALCYPVTKHIVDYLNRQDIRSLIGVDATFGNFTIVSLDVNEAFERRLDVFHPTQYYVSALLERGIKTLIYVGTYDAMCNHVANEQWPLLLEWTGQKEFAGTPLREWFVDGEKVGVTRSAKGLTYLTVDGAGHMVPFDKPVVALEMLRRWLSGKDF</sequence>
<organism evidence="8 9">
    <name type="scientific">Agrocybe pediades</name>
    <dbReference type="NCBI Taxonomy" id="84607"/>
    <lineage>
        <taxon>Eukaryota</taxon>
        <taxon>Fungi</taxon>
        <taxon>Dikarya</taxon>
        <taxon>Basidiomycota</taxon>
        <taxon>Agaricomycotina</taxon>
        <taxon>Agaricomycetes</taxon>
        <taxon>Agaricomycetidae</taxon>
        <taxon>Agaricales</taxon>
        <taxon>Agaricineae</taxon>
        <taxon>Strophariaceae</taxon>
        <taxon>Agrocybe</taxon>
    </lineage>
</organism>